<sequence>MNETKSGEPRKFATNAVQMLRTVQSNTLSLSSMADQKASILMGATFVVFSISVGRALEGSMPYSLGVLAVFAFLSSLSAAWAVMPSILKPPQVPNKQQNPLFFGHFAFRNEDEWADDFLDHLEDEEAMFRMMLRDLYQNGLVLQRRKYRYLSYAYRLFVYGMMLTLVAVAIEYSMIYS</sequence>
<feature type="transmembrane region" description="Helical" evidence="8">
    <location>
        <begin position="153"/>
        <end position="176"/>
    </location>
</feature>
<dbReference type="Proteomes" id="UP001497045">
    <property type="component" value="Unassembled WGS sequence"/>
</dbReference>
<evidence type="ECO:0000256" key="1">
    <source>
        <dbReference type="ARBA" id="ARBA00004236"/>
    </source>
</evidence>
<keyword evidence="4" id="KW-0547">Nucleotide-binding</keyword>
<organism evidence="10 11">
    <name type="scientific">Aurantiacibacter gilvus</name>
    <dbReference type="NCBI Taxonomy" id="3139141"/>
    <lineage>
        <taxon>Bacteria</taxon>
        <taxon>Pseudomonadati</taxon>
        <taxon>Pseudomonadota</taxon>
        <taxon>Alphaproteobacteria</taxon>
        <taxon>Sphingomonadales</taxon>
        <taxon>Erythrobacteraceae</taxon>
        <taxon>Aurantiacibacter</taxon>
    </lineage>
</organism>
<dbReference type="RefSeq" id="WP_341674208.1">
    <property type="nucleotide sequence ID" value="NZ_JBBYHV010000002.1"/>
</dbReference>
<feature type="transmembrane region" description="Helical" evidence="8">
    <location>
        <begin position="63"/>
        <end position="84"/>
    </location>
</feature>
<dbReference type="InterPro" id="IPR043760">
    <property type="entry name" value="PycTM_dom"/>
</dbReference>
<evidence type="ECO:0000256" key="8">
    <source>
        <dbReference type="SAM" id="Phobius"/>
    </source>
</evidence>
<evidence type="ECO:0000256" key="7">
    <source>
        <dbReference type="ARBA" id="ARBA00023136"/>
    </source>
</evidence>
<accession>A0ABU9IGY3</accession>
<feature type="domain" description="Pycsar effector protein" evidence="9">
    <location>
        <begin position="19"/>
        <end position="171"/>
    </location>
</feature>
<proteinExistence type="predicted"/>
<comment type="subcellular location">
    <subcellularLocation>
        <location evidence="1">Cell membrane</location>
    </subcellularLocation>
</comment>
<keyword evidence="5 8" id="KW-1133">Transmembrane helix</keyword>
<evidence type="ECO:0000256" key="6">
    <source>
        <dbReference type="ARBA" id="ARBA00023118"/>
    </source>
</evidence>
<dbReference type="EMBL" id="JBBYHV010000002">
    <property type="protein sequence ID" value="MEL1251661.1"/>
    <property type="molecule type" value="Genomic_DNA"/>
</dbReference>
<keyword evidence="2" id="KW-1003">Cell membrane</keyword>
<evidence type="ECO:0000256" key="2">
    <source>
        <dbReference type="ARBA" id="ARBA00022475"/>
    </source>
</evidence>
<keyword evidence="11" id="KW-1185">Reference proteome</keyword>
<name>A0ABU9IGY3_9SPHN</name>
<evidence type="ECO:0000256" key="4">
    <source>
        <dbReference type="ARBA" id="ARBA00022741"/>
    </source>
</evidence>
<keyword evidence="3 8" id="KW-0812">Transmembrane</keyword>
<evidence type="ECO:0000259" key="9">
    <source>
        <dbReference type="Pfam" id="PF18967"/>
    </source>
</evidence>
<keyword evidence="7 8" id="KW-0472">Membrane</keyword>
<keyword evidence="6" id="KW-0051">Antiviral defense</keyword>
<reference evidence="10 11" key="1">
    <citation type="submission" date="2024-04" db="EMBL/GenBank/DDBJ databases">
        <title>Aurantiacibacter sp. DGU6 16S ribosomal RNA gene Genome sequencing and assembly.</title>
        <authorList>
            <person name="Park S."/>
        </authorList>
    </citation>
    <scope>NUCLEOTIDE SEQUENCE [LARGE SCALE GENOMIC DNA]</scope>
    <source>
        <strain evidence="10 11">DGU6</strain>
    </source>
</reference>
<evidence type="ECO:0000313" key="11">
    <source>
        <dbReference type="Proteomes" id="UP001497045"/>
    </source>
</evidence>
<evidence type="ECO:0000313" key="10">
    <source>
        <dbReference type="EMBL" id="MEL1251661.1"/>
    </source>
</evidence>
<feature type="transmembrane region" description="Helical" evidence="8">
    <location>
        <begin position="38"/>
        <end position="57"/>
    </location>
</feature>
<protein>
    <submittedName>
        <fullName evidence="10">Pycsar system effector family protein</fullName>
    </submittedName>
</protein>
<evidence type="ECO:0000256" key="5">
    <source>
        <dbReference type="ARBA" id="ARBA00022989"/>
    </source>
</evidence>
<evidence type="ECO:0000256" key="3">
    <source>
        <dbReference type="ARBA" id="ARBA00022692"/>
    </source>
</evidence>
<gene>
    <name evidence="10" type="ORF">AAEO60_13370</name>
</gene>
<comment type="caution">
    <text evidence="10">The sequence shown here is derived from an EMBL/GenBank/DDBJ whole genome shotgun (WGS) entry which is preliminary data.</text>
</comment>
<dbReference type="Pfam" id="PF18967">
    <property type="entry name" value="PycTM"/>
    <property type="match status" value="1"/>
</dbReference>